<evidence type="ECO:0000256" key="5">
    <source>
        <dbReference type="ARBA" id="ARBA00022679"/>
    </source>
</evidence>
<evidence type="ECO:0000256" key="17">
    <source>
        <dbReference type="ARBA" id="ARBA00049628"/>
    </source>
</evidence>
<dbReference type="UniPathway" id="UPA00113">
    <property type="reaction ID" value="UER00532"/>
</dbReference>
<feature type="binding site" evidence="18">
    <location>
        <position position="20"/>
    </location>
    <ligand>
        <name>UDP-N-acetyl-alpha-D-glucosamine</name>
        <dbReference type="ChEBI" id="CHEBI:57705"/>
    </ligand>
</feature>
<dbReference type="GO" id="GO:0006048">
    <property type="term" value="P:UDP-N-acetylglucosamine biosynthetic process"/>
    <property type="evidence" value="ECO:0007669"/>
    <property type="project" value="UniProtKB-UniPathway"/>
</dbReference>
<evidence type="ECO:0000313" key="20">
    <source>
        <dbReference type="EMBL" id="GBO93238.1"/>
    </source>
</evidence>
<feature type="region of interest" description="Pyrophosphorylase" evidence="18">
    <location>
        <begin position="1"/>
        <end position="225"/>
    </location>
</feature>
<dbReference type="InterPro" id="IPR025877">
    <property type="entry name" value="MobA-like_NTP_Trfase"/>
</dbReference>
<feature type="binding site" evidence="18">
    <location>
        <position position="72"/>
    </location>
    <ligand>
        <name>UDP-N-acetyl-alpha-D-glucosamine</name>
        <dbReference type="ChEBI" id="CHEBI:57705"/>
    </ligand>
</feature>
<feature type="binding site" evidence="18">
    <location>
        <position position="373"/>
    </location>
    <ligand>
        <name>UDP-N-acetyl-alpha-D-glucosamine</name>
        <dbReference type="ChEBI" id="CHEBI:57705"/>
    </ligand>
</feature>
<feature type="binding site" evidence="18">
    <location>
        <begin position="77"/>
        <end position="78"/>
    </location>
    <ligand>
        <name>UDP-N-acetyl-alpha-D-glucosamine</name>
        <dbReference type="ChEBI" id="CHEBI:57705"/>
    </ligand>
</feature>
<feature type="binding site" evidence="18">
    <location>
        <position position="223"/>
    </location>
    <ligand>
        <name>Mg(2+)</name>
        <dbReference type="ChEBI" id="CHEBI:18420"/>
    </ligand>
</feature>
<dbReference type="AlphaFoldDB" id="A0A388SAC2"/>
<dbReference type="PANTHER" id="PTHR43584:SF3">
    <property type="entry name" value="BIFUNCTIONAL PROTEIN GLMU"/>
    <property type="match status" value="1"/>
</dbReference>
<dbReference type="GO" id="GO:0071555">
    <property type="term" value="P:cell wall organization"/>
    <property type="evidence" value="ECO:0007669"/>
    <property type="project" value="UniProtKB-KW"/>
</dbReference>
<evidence type="ECO:0000256" key="2">
    <source>
        <dbReference type="ARBA" id="ARBA00007707"/>
    </source>
</evidence>
<protein>
    <recommendedName>
        <fullName evidence="18">Bifunctional protein GlmU</fullName>
    </recommendedName>
    <domain>
        <recommendedName>
            <fullName evidence="18">UDP-N-acetylglucosamine pyrophosphorylase</fullName>
            <ecNumber evidence="18">2.7.7.23</ecNumber>
        </recommendedName>
        <alternativeName>
            <fullName evidence="18">N-acetylglucosamine-1-phosphate uridyltransferase</fullName>
        </alternativeName>
    </domain>
    <domain>
        <recommendedName>
            <fullName evidence="18">Glucosamine-1-phosphate N-acetyltransferase</fullName>
            <ecNumber evidence="18">2.3.1.157</ecNumber>
        </recommendedName>
    </domain>
</protein>
<dbReference type="InterPro" id="IPR001451">
    <property type="entry name" value="Hexapep"/>
</dbReference>
<accession>A0A388SAC2</accession>
<dbReference type="InterPro" id="IPR029044">
    <property type="entry name" value="Nucleotide-diphossugar_trans"/>
</dbReference>
<evidence type="ECO:0000256" key="15">
    <source>
        <dbReference type="ARBA" id="ARBA00048247"/>
    </source>
</evidence>
<comment type="subunit">
    <text evidence="18">Homotrimer.</text>
</comment>
<dbReference type="OrthoDB" id="9775031at2"/>
<dbReference type="Proteomes" id="UP000266091">
    <property type="component" value="Unassembled WGS sequence"/>
</dbReference>
<feature type="binding site" evidence="18">
    <location>
        <position position="165"/>
    </location>
    <ligand>
        <name>UDP-N-acetyl-alpha-D-glucosamine</name>
        <dbReference type="ChEBI" id="CHEBI:57705"/>
    </ligand>
</feature>
<dbReference type="GO" id="GO:0008360">
    <property type="term" value="P:regulation of cell shape"/>
    <property type="evidence" value="ECO:0007669"/>
    <property type="project" value="UniProtKB-KW"/>
</dbReference>
<dbReference type="GO" id="GO:0003977">
    <property type="term" value="F:UDP-N-acetylglucosamine diphosphorylase activity"/>
    <property type="evidence" value="ECO:0007669"/>
    <property type="project" value="UniProtKB-UniRule"/>
</dbReference>
<dbReference type="InterPro" id="IPR011004">
    <property type="entry name" value="Trimer_LpxA-like_sf"/>
</dbReference>
<evidence type="ECO:0000256" key="10">
    <source>
        <dbReference type="ARBA" id="ARBA00022960"/>
    </source>
</evidence>
<dbReference type="Pfam" id="PF00132">
    <property type="entry name" value="Hexapep"/>
    <property type="match status" value="2"/>
</dbReference>
<feature type="binding site" evidence="18">
    <location>
        <position position="436"/>
    </location>
    <ligand>
        <name>acetyl-CoA</name>
        <dbReference type="ChEBI" id="CHEBI:57288"/>
    </ligand>
</feature>
<keyword evidence="5 18" id="KW-0808">Transferase</keyword>
<dbReference type="InterPro" id="IPR050065">
    <property type="entry name" value="GlmU-like"/>
</dbReference>
<feature type="binding site" evidence="18">
    <location>
        <position position="102"/>
    </location>
    <ligand>
        <name>Mg(2+)</name>
        <dbReference type="ChEBI" id="CHEBI:18420"/>
    </ligand>
</feature>
<feature type="binding site" evidence="18">
    <location>
        <position position="419"/>
    </location>
    <ligand>
        <name>acetyl-CoA</name>
        <dbReference type="ChEBI" id="CHEBI:57288"/>
    </ligand>
</feature>
<comment type="caution">
    <text evidence="18">Lacks conserved residue(s) required for the propagation of feature annotation.</text>
</comment>
<comment type="catalytic activity">
    <reaction evidence="16 18">
        <text>N-acetyl-alpha-D-glucosamine 1-phosphate + UTP + H(+) = UDP-N-acetyl-alpha-D-glucosamine + diphosphate</text>
        <dbReference type="Rhea" id="RHEA:13509"/>
        <dbReference type="ChEBI" id="CHEBI:15378"/>
        <dbReference type="ChEBI" id="CHEBI:33019"/>
        <dbReference type="ChEBI" id="CHEBI:46398"/>
        <dbReference type="ChEBI" id="CHEBI:57705"/>
        <dbReference type="ChEBI" id="CHEBI:57776"/>
        <dbReference type="EC" id="2.7.7.23"/>
    </reaction>
</comment>
<comment type="cofactor">
    <cofactor evidence="18">
        <name>Mg(2+)</name>
        <dbReference type="ChEBI" id="CHEBI:18420"/>
    </cofactor>
    <text evidence="18">Binds 1 Mg(2+) ion per subunit.</text>
</comment>
<feature type="region of interest" description="Linker" evidence="18">
    <location>
        <begin position="226"/>
        <end position="246"/>
    </location>
</feature>
<keyword evidence="14 18" id="KW-0961">Cell wall biogenesis/degradation</keyword>
<evidence type="ECO:0000256" key="18">
    <source>
        <dbReference type="HAMAP-Rule" id="MF_01631"/>
    </source>
</evidence>
<keyword evidence="12 18" id="KW-0511">Multifunctional enzyme</keyword>
<evidence type="ECO:0000256" key="13">
    <source>
        <dbReference type="ARBA" id="ARBA00023315"/>
    </source>
</evidence>
<dbReference type="RefSeq" id="WP_116269657.1">
    <property type="nucleotide sequence ID" value="NZ_BGZJ01000001.1"/>
</dbReference>
<name>A0A388SAC2_9BURK</name>
<evidence type="ECO:0000256" key="11">
    <source>
        <dbReference type="ARBA" id="ARBA00022984"/>
    </source>
</evidence>
<keyword evidence="10 18" id="KW-0133">Cell shape</keyword>
<feature type="binding site" evidence="18">
    <location>
        <begin position="382"/>
        <end position="383"/>
    </location>
    <ligand>
        <name>acetyl-CoA</name>
        <dbReference type="ChEBI" id="CHEBI:57288"/>
    </ligand>
</feature>
<evidence type="ECO:0000256" key="8">
    <source>
        <dbReference type="ARBA" id="ARBA00022737"/>
    </source>
</evidence>
<evidence type="ECO:0000256" key="3">
    <source>
        <dbReference type="ARBA" id="ARBA00007947"/>
    </source>
</evidence>
<comment type="similarity">
    <text evidence="2 18">In the C-terminal section; belongs to the transferase hexapeptide repeat family.</text>
</comment>
<feature type="binding site" evidence="18">
    <location>
        <position position="401"/>
    </location>
    <ligand>
        <name>acetyl-CoA</name>
        <dbReference type="ChEBI" id="CHEBI:57288"/>
    </ligand>
</feature>
<feature type="binding site" evidence="18">
    <location>
        <position position="347"/>
    </location>
    <ligand>
        <name>UDP-N-acetyl-alpha-D-glucosamine</name>
        <dbReference type="ChEBI" id="CHEBI:57705"/>
    </ligand>
</feature>
<gene>
    <name evidence="18 20" type="primary">glmU</name>
    <name evidence="20" type="ORF">MESMUL_05920</name>
</gene>
<dbReference type="UniPathway" id="UPA00973"/>
<reference evidence="20 21" key="1">
    <citation type="journal article" date="2018" name="Int. J. Syst. Evol. Microbiol.">
        <title>Mesosutterella multiformis gen. nov., sp. nov., a member of the family Sutterellaceae and Sutterella megalosphaeroides sp. nov., isolated from human faeces.</title>
        <authorList>
            <person name="Sakamoto M."/>
            <person name="Ikeyama N."/>
            <person name="Kunihiro T."/>
            <person name="Iino T."/>
            <person name="Yuki M."/>
            <person name="Ohkuma M."/>
        </authorList>
    </citation>
    <scope>NUCLEOTIDE SEQUENCE [LARGE SCALE GENOMIC DNA]</scope>
    <source>
        <strain evidence="20 21">4NBBH2</strain>
    </source>
</reference>
<sequence length="451" mass="48219">MNIVILAAGKGTRMHSDLPKVLQPVAGEPMVSRVIRTASALSPARTVVVIGHGSERVKAALAEISEIRFAEQKALLGTGDALRCALSELDPAEKQTLVLVGDVPLIRAESLSKFCEATGNGVGILTVELADPTGYGRIVKQNGQVTRIVEQKDASPEELSIHEINTGIMALPTERLSDWCGRMTNNNAQHEFYLTDFIEFAVKDGVPVTSFPVSDEAEVMGVNSKRQLACAERALQKRLAEELLDAGVTLPDPARIDIRGTLRCGRDVFIDVGCVFEGDVVLGDRVHVGPYCVIRNTRVEADTVIQAFTHSDGAVVGEEAKVGPFTRLRPGAELGRETHIGNFCEIKKSTIGTASKVNHLSYIGDTTMGSGVNIGAGTITCNYDGVNKFRTVIGDDAFIGSDTQLVAPVEVGKGATLGAGTTLTRNAPEGKLTLSRARQVTIDGWHRPVKK</sequence>
<dbReference type="GO" id="GO:0016020">
    <property type="term" value="C:membrane"/>
    <property type="evidence" value="ECO:0007669"/>
    <property type="project" value="GOC"/>
</dbReference>
<feature type="binding site" evidence="18">
    <location>
        <position position="150"/>
    </location>
    <ligand>
        <name>UDP-N-acetyl-alpha-D-glucosamine</name>
        <dbReference type="ChEBI" id="CHEBI:57705"/>
    </ligand>
</feature>
<dbReference type="EC" id="2.7.7.23" evidence="18"/>
<dbReference type="CDD" id="cd03353">
    <property type="entry name" value="LbH_GlmU_C"/>
    <property type="match status" value="1"/>
</dbReference>
<evidence type="ECO:0000256" key="9">
    <source>
        <dbReference type="ARBA" id="ARBA00022842"/>
    </source>
</evidence>
<feature type="active site" description="Proton acceptor" evidence="18">
    <location>
        <position position="359"/>
    </location>
</feature>
<dbReference type="Gene3D" id="3.90.550.10">
    <property type="entry name" value="Spore Coat Polysaccharide Biosynthesis Protein SpsA, Chain A"/>
    <property type="match status" value="1"/>
</dbReference>
<comment type="subcellular location">
    <subcellularLocation>
        <location evidence="1 18">Cytoplasm</location>
    </subcellularLocation>
</comment>
<keyword evidence="8 18" id="KW-0677">Repeat</keyword>
<comment type="catalytic activity">
    <reaction evidence="15 18">
        <text>alpha-D-glucosamine 1-phosphate + acetyl-CoA = N-acetyl-alpha-D-glucosamine 1-phosphate + CoA + H(+)</text>
        <dbReference type="Rhea" id="RHEA:13725"/>
        <dbReference type="ChEBI" id="CHEBI:15378"/>
        <dbReference type="ChEBI" id="CHEBI:57287"/>
        <dbReference type="ChEBI" id="CHEBI:57288"/>
        <dbReference type="ChEBI" id="CHEBI:57776"/>
        <dbReference type="ChEBI" id="CHEBI:58516"/>
        <dbReference type="EC" id="2.3.1.157"/>
    </reaction>
</comment>
<keyword evidence="7 18" id="KW-0479">Metal-binding</keyword>
<dbReference type="HAMAP" id="MF_01631">
    <property type="entry name" value="GlmU"/>
    <property type="match status" value="1"/>
</dbReference>
<evidence type="ECO:0000259" key="19">
    <source>
        <dbReference type="Pfam" id="PF12804"/>
    </source>
</evidence>
<comment type="pathway">
    <text evidence="18">Nucleotide-sugar biosynthesis; UDP-N-acetyl-alpha-D-glucosamine biosynthesis; N-acetyl-alpha-D-glucosamine 1-phosphate from alpha-D-glucosamine 6-phosphate (route II): step 2/2.</text>
</comment>
<dbReference type="InterPro" id="IPR038009">
    <property type="entry name" value="GlmU_C_LbH"/>
</dbReference>
<keyword evidence="9 18" id="KW-0460">Magnesium</keyword>
<comment type="pathway">
    <text evidence="18">Nucleotide-sugar biosynthesis; UDP-N-acetyl-alpha-D-glucosamine biosynthesis; UDP-N-acetyl-alpha-D-glucosamine from N-acetyl-alpha-D-glucosamine 1-phosphate: step 1/1.</text>
</comment>
<evidence type="ECO:0000256" key="16">
    <source>
        <dbReference type="ARBA" id="ARBA00048493"/>
    </source>
</evidence>
<dbReference type="SUPFAM" id="SSF53448">
    <property type="entry name" value="Nucleotide-diphospho-sugar transferases"/>
    <property type="match status" value="1"/>
</dbReference>
<feature type="binding site" evidence="18">
    <location>
        <position position="223"/>
    </location>
    <ligand>
        <name>UDP-N-acetyl-alpha-D-glucosamine</name>
        <dbReference type="ChEBI" id="CHEBI:57705"/>
    </ligand>
</feature>
<evidence type="ECO:0000313" key="21">
    <source>
        <dbReference type="Proteomes" id="UP000266091"/>
    </source>
</evidence>
<evidence type="ECO:0000256" key="14">
    <source>
        <dbReference type="ARBA" id="ARBA00023316"/>
    </source>
</evidence>
<feature type="region of interest" description="N-acetyltransferase" evidence="18">
    <location>
        <begin position="247"/>
        <end position="451"/>
    </location>
</feature>
<evidence type="ECO:0000256" key="4">
    <source>
        <dbReference type="ARBA" id="ARBA00022490"/>
    </source>
</evidence>
<dbReference type="CDD" id="cd02540">
    <property type="entry name" value="GT2_GlmU_N_bac"/>
    <property type="match status" value="1"/>
</dbReference>
<feature type="binding site" evidence="18">
    <location>
        <position position="136"/>
    </location>
    <ligand>
        <name>UDP-N-acetyl-alpha-D-glucosamine</name>
        <dbReference type="ChEBI" id="CHEBI:57705"/>
    </ligand>
</feature>
<keyword evidence="6 18" id="KW-0548">Nucleotidyltransferase</keyword>
<keyword evidence="13 18" id="KW-0012">Acyltransferase</keyword>
<proteinExistence type="inferred from homology"/>
<feature type="domain" description="MobA-like NTP transferase" evidence="19">
    <location>
        <begin position="4"/>
        <end position="120"/>
    </location>
</feature>
<dbReference type="GO" id="GO:0009245">
    <property type="term" value="P:lipid A biosynthetic process"/>
    <property type="evidence" value="ECO:0007669"/>
    <property type="project" value="UniProtKB-UniRule"/>
</dbReference>
<dbReference type="GO" id="GO:0009252">
    <property type="term" value="P:peptidoglycan biosynthetic process"/>
    <property type="evidence" value="ECO:0007669"/>
    <property type="project" value="UniProtKB-UniRule"/>
</dbReference>
<comment type="similarity">
    <text evidence="3 18">In the N-terminal section; belongs to the N-acetylglucosamine-1-phosphate uridyltransferase family.</text>
</comment>
<dbReference type="Gene3D" id="2.160.10.10">
    <property type="entry name" value="Hexapeptide repeat proteins"/>
    <property type="match status" value="1"/>
</dbReference>
<dbReference type="EMBL" id="BGZJ01000001">
    <property type="protein sequence ID" value="GBO93238.1"/>
    <property type="molecule type" value="Genomic_DNA"/>
</dbReference>
<dbReference type="SUPFAM" id="SSF51161">
    <property type="entry name" value="Trimeric LpxA-like enzymes"/>
    <property type="match status" value="1"/>
</dbReference>
<evidence type="ECO:0000256" key="1">
    <source>
        <dbReference type="ARBA" id="ARBA00004496"/>
    </source>
</evidence>
<evidence type="ECO:0000256" key="6">
    <source>
        <dbReference type="ARBA" id="ARBA00022695"/>
    </source>
</evidence>
<dbReference type="GO" id="GO:0000287">
    <property type="term" value="F:magnesium ion binding"/>
    <property type="evidence" value="ECO:0007669"/>
    <property type="project" value="UniProtKB-UniRule"/>
</dbReference>
<evidence type="ECO:0000256" key="7">
    <source>
        <dbReference type="ARBA" id="ARBA00022723"/>
    </source>
</evidence>
<keyword evidence="11 18" id="KW-0573">Peptidoglycan synthesis</keyword>
<keyword evidence="21" id="KW-1185">Reference proteome</keyword>
<dbReference type="EC" id="2.3.1.157" evidence="18"/>
<feature type="binding site" evidence="18">
    <location>
        <position position="376"/>
    </location>
    <ligand>
        <name>acetyl-CoA</name>
        <dbReference type="ChEBI" id="CHEBI:57288"/>
    </ligand>
</feature>
<organism evidence="20 21">
    <name type="scientific">Mesosutterella multiformis</name>
    <dbReference type="NCBI Taxonomy" id="2259133"/>
    <lineage>
        <taxon>Bacteria</taxon>
        <taxon>Pseudomonadati</taxon>
        <taxon>Pseudomonadota</taxon>
        <taxon>Betaproteobacteria</taxon>
        <taxon>Burkholderiales</taxon>
        <taxon>Sutterellaceae</taxon>
        <taxon>Mesosutterella</taxon>
    </lineage>
</organism>
<dbReference type="Pfam" id="PF12804">
    <property type="entry name" value="NTP_transf_3"/>
    <property type="match status" value="1"/>
</dbReference>
<keyword evidence="4 18" id="KW-0963">Cytoplasm</keyword>
<evidence type="ECO:0000256" key="12">
    <source>
        <dbReference type="ARBA" id="ARBA00023268"/>
    </source>
</evidence>
<dbReference type="InterPro" id="IPR005882">
    <property type="entry name" value="Bifunctional_GlmU"/>
</dbReference>
<feature type="binding site" evidence="18">
    <location>
        <position position="329"/>
    </location>
    <ligand>
        <name>UDP-N-acetyl-alpha-D-glucosamine</name>
        <dbReference type="ChEBI" id="CHEBI:57705"/>
    </ligand>
</feature>
<comment type="pathway">
    <text evidence="18">Bacterial outer membrane biogenesis; LPS lipid A biosynthesis.</text>
</comment>
<feature type="binding site" evidence="18">
    <location>
        <position position="362"/>
    </location>
    <ligand>
        <name>UDP-N-acetyl-alpha-D-glucosamine</name>
        <dbReference type="ChEBI" id="CHEBI:57705"/>
    </ligand>
</feature>
<dbReference type="PANTHER" id="PTHR43584">
    <property type="entry name" value="NUCLEOTIDYL TRANSFERASE"/>
    <property type="match status" value="1"/>
</dbReference>
<comment type="function">
    <text evidence="17 18">Catalyzes the last two sequential reactions in the de novo biosynthetic pathway for UDP-N-acetylglucosamine (UDP-GlcNAc). The C-terminal domain catalyzes the transfer of acetyl group from acetyl coenzyme A to glucosamine-1-phosphate (GlcN-1-P) to produce N-acetylglucosamine-1-phosphate (GlcNAc-1-P), which is converted into UDP-GlcNAc by the transfer of uridine 5-monophosphate (from uridine 5-triphosphate), a reaction catalyzed by the N-terminal domain.</text>
</comment>
<dbReference type="GO" id="GO:0000902">
    <property type="term" value="P:cell morphogenesis"/>
    <property type="evidence" value="ECO:0007669"/>
    <property type="project" value="UniProtKB-UniRule"/>
</dbReference>
<comment type="caution">
    <text evidence="20">The sequence shown here is derived from an EMBL/GenBank/DDBJ whole genome shotgun (WGS) entry which is preliminary data.</text>
</comment>
<feature type="binding site" evidence="18">
    <location>
        <begin position="6"/>
        <end position="9"/>
    </location>
    <ligand>
        <name>UDP-N-acetyl-alpha-D-glucosamine</name>
        <dbReference type="ChEBI" id="CHEBI:57705"/>
    </ligand>
</feature>
<dbReference type="NCBIfam" id="TIGR01173">
    <property type="entry name" value="glmU"/>
    <property type="match status" value="1"/>
</dbReference>
<dbReference type="GO" id="GO:0019134">
    <property type="term" value="F:glucosamine-1-phosphate N-acetyltransferase activity"/>
    <property type="evidence" value="ECO:0007669"/>
    <property type="project" value="UniProtKB-UniRule"/>
</dbReference>
<dbReference type="GO" id="GO:0005737">
    <property type="term" value="C:cytoplasm"/>
    <property type="evidence" value="ECO:0007669"/>
    <property type="project" value="UniProtKB-SubCell"/>
</dbReference>